<proteinExistence type="predicted"/>
<keyword evidence="2" id="KW-0479">Metal-binding</keyword>
<evidence type="ECO:0000313" key="5">
    <source>
        <dbReference type="Ensembl" id="ENSELUP00000062637.1"/>
    </source>
</evidence>
<evidence type="ECO:0000256" key="1">
    <source>
        <dbReference type="ARBA" id="ARBA00022670"/>
    </source>
</evidence>
<dbReference type="Pfam" id="PF07687">
    <property type="entry name" value="M20_dimer"/>
    <property type="match status" value="1"/>
</dbReference>
<dbReference type="PANTHER" id="PTHR43270">
    <property type="entry name" value="BETA-ALA-HIS DIPEPTIDASE"/>
    <property type="match status" value="1"/>
</dbReference>
<keyword evidence="1" id="KW-0645">Protease</keyword>
<reference evidence="5" key="4">
    <citation type="submission" date="2025-09" db="UniProtKB">
        <authorList>
            <consortium name="Ensembl"/>
        </authorList>
    </citation>
    <scope>IDENTIFICATION</scope>
</reference>
<dbReference type="AlphaFoldDB" id="A0A6Q2YB59"/>
<dbReference type="Gene3D" id="3.40.630.10">
    <property type="entry name" value="Zn peptidases"/>
    <property type="match status" value="1"/>
</dbReference>
<organism evidence="5 6">
    <name type="scientific">Esox lucius</name>
    <name type="common">Northern pike</name>
    <dbReference type="NCBI Taxonomy" id="8010"/>
    <lineage>
        <taxon>Eukaryota</taxon>
        <taxon>Metazoa</taxon>
        <taxon>Chordata</taxon>
        <taxon>Craniata</taxon>
        <taxon>Vertebrata</taxon>
        <taxon>Euteleostomi</taxon>
        <taxon>Actinopterygii</taxon>
        <taxon>Neopterygii</taxon>
        <taxon>Teleostei</taxon>
        <taxon>Protacanthopterygii</taxon>
        <taxon>Esociformes</taxon>
        <taxon>Esocidae</taxon>
        <taxon>Esox</taxon>
    </lineage>
</organism>
<name>A0A6Q2YB59_ESOLU</name>
<accession>A0A6Q2YB59</accession>
<dbReference type="Proteomes" id="UP000265140">
    <property type="component" value="Chromosome 20"/>
</dbReference>
<dbReference type="CDD" id="cd05676">
    <property type="entry name" value="M20_dipept_like_CNDP"/>
    <property type="match status" value="1"/>
</dbReference>
<evidence type="ECO:0000259" key="4">
    <source>
        <dbReference type="Pfam" id="PF07687"/>
    </source>
</evidence>
<dbReference type="Pfam" id="PF01546">
    <property type="entry name" value="Peptidase_M20"/>
    <property type="match status" value="1"/>
</dbReference>
<dbReference type="Gene3D" id="3.30.70.360">
    <property type="match status" value="1"/>
</dbReference>
<dbReference type="InterPro" id="IPR011650">
    <property type="entry name" value="Peptidase_M20_dimer"/>
</dbReference>
<reference evidence="6" key="1">
    <citation type="journal article" date="2014" name="PLoS ONE">
        <title>The genome and linkage map of the northern pike (Esox lucius): conserved synteny revealed between the salmonid sister group and the Neoteleostei.</title>
        <authorList>
            <person name="Rondeau E.B."/>
            <person name="Minkley D.R."/>
            <person name="Leong J.S."/>
            <person name="Messmer A.M."/>
            <person name="Jantzen J.R."/>
            <person name="von Schalburg K.R."/>
            <person name="Lemon C."/>
            <person name="Bird N.H."/>
            <person name="Koop B.F."/>
        </authorList>
    </citation>
    <scope>NUCLEOTIDE SEQUENCE</scope>
</reference>
<dbReference type="GO" id="GO:0046872">
    <property type="term" value="F:metal ion binding"/>
    <property type="evidence" value="ECO:0007669"/>
    <property type="project" value="UniProtKB-KW"/>
</dbReference>
<dbReference type="Bgee" id="ENSELUG00000005156">
    <property type="expression patterns" value="Expressed in mesonephros and 8 other cell types or tissues"/>
</dbReference>
<reference evidence="5" key="3">
    <citation type="submission" date="2025-08" db="UniProtKB">
        <authorList>
            <consortium name="Ensembl"/>
        </authorList>
    </citation>
    <scope>IDENTIFICATION</scope>
</reference>
<dbReference type="GO" id="GO:0006508">
    <property type="term" value="P:proteolysis"/>
    <property type="evidence" value="ECO:0007669"/>
    <property type="project" value="UniProtKB-KW"/>
</dbReference>
<dbReference type="InterPro" id="IPR051458">
    <property type="entry name" value="Cyt/Met_Dipeptidase"/>
</dbReference>
<evidence type="ECO:0000256" key="3">
    <source>
        <dbReference type="ARBA" id="ARBA00022801"/>
    </source>
</evidence>
<evidence type="ECO:0000313" key="6">
    <source>
        <dbReference type="Proteomes" id="UP000265140"/>
    </source>
</evidence>
<reference evidence="5" key="2">
    <citation type="submission" date="2020-02" db="EMBL/GenBank/DDBJ databases">
        <title>Esox lucius (northern pike) genome, fEsoLuc1, primary haplotype.</title>
        <authorList>
            <person name="Myers G."/>
            <person name="Karagic N."/>
            <person name="Meyer A."/>
            <person name="Pippel M."/>
            <person name="Reichard M."/>
            <person name="Winkler S."/>
            <person name="Tracey A."/>
            <person name="Sims Y."/>
            <person name="Howe K."/>
            <person name="Rhie A."/>
            <person name="Formenti G."/>
            <person name="Durbin R."/>
            <person name="Fedrigo O."/>
            <person name="Jarvis E.D."/>
        </authorList>
    </citation>
    <scope>NUCLEOTIDE SEQUENCE [LARGE SCALE GENOMIC DNA]</scope>
</reference>
<feature type="domain" description="Peptidase M20 dimerisation" evidence="4">
    <location>
        <begin position="215"/>
        <end position="369"/>
    </location>
</feature>
<dbReference type="PANTHER" id="PTHR43270:SF16">
    <property type="entry name" value="BETA-ALA-HIS DIPEPTIDASE-LIKE"/>
    <property type="match status" value="1"/>
</dbReference>
<evidence type="ECO:0000256" key="2">
    <source>
        <dbReference type="ARBA" id="ARBA00022723"/>
    </source>
</evidence>
<gene>
    <name evidence="5" type="primary">CNDP1</name>
</gene>
<sequence length="479" mass="53240">MTIPSRKILVLLACKLKGPVPKALQFIYRLKEWVAIKSDSGDHTKWGEVETMLNMAAERIKKMGGKVELADAGTHQLPSGETVLLPPVILAEFAKDPKKATLCIYGHVDVQPAKMEDGWATDPFNLTEIKGNLYGRGATDNKGPVLAWLHAVESYQATKKEIPVNIKLIIEGLEEVGSYGLFKLIKKRRDSFFADVDFIVISDNVWATTTPALTYGTRGSSYFFIEGPKLDLHSGVYGGSIQEPMADLIALLGSLLDHTGKIQVVGVSDDVTPLTEDERKLYDNISFDLEEMKNVVGVKHFLQDTKEEVLMARWRYPSLSIHGVEGAFSDPGSKTIIPRKVTGKFSIRQVPNMDPPDVERKVKEHLEQVFSTLNSPNRLKVTATVGAKPWVANLQDSQYVAGQKAVKDVFGVEPEFIREGSTIPIAQTFQEETGKSVMMLPISGHDDGEHSQNEKISRYNYIEGTKLFAAYFYELSLLH</sequence>
<dbReference type="GeneTree" id="ENSGT00940000160484"/>
<dbReference type="GO" id="GO:0016805">
    <property type="term" value="F:dipeptidase activity"/>
    <property type="evidence" value="ECO:0007669"/>
    <property type="project" value="TreeGrafter"/>
</dbReference>
<dbReference type="Ensembl" id="ENSELUT00000046434.2">
    <property type="protein sequence ID" value="ENSELUP00000062637.1"/>
    <property type="gene ID" value="ENSELUG00000005156.3"/>
</dbReference>
<dbReference type="SUPFAM" id="SSF53187">
    <property type="entry name" value="Zn-dependent exopeptidases"/>
    <property type="match status" value="1"/>
</dbReference>
<keyword evidence="6" id="KW-1185">Reference proteome</keyword>
<dbReference type="GO" id="GO:0005829">
    <property type="term" value="C:cytosol"/>
    <property type="evidence" value="ECO:0007669"/>
    <property type="project" value="TreeGrafter"/>
</dbReference>
<protein>
    <recommendedName>
        <fullName evidence="4">Peptidase M20 dimerisation domain-containing protein</fullName>
    </recommendedName>
</protein>
<keyword evidence="3" id="KW-0378">Hydrolase</keyword>
<dbReference type="InterPro" id="IPR002933">
    <property type="entry name" value="Peptidase_M20"/>
</dbReference>